<reference evidence="3 4" key="1">
    <citation type="submission" date="2022-09" db="EMBL/GenBank/DDBJ databases">
        <title>Genome sequencing of Flavivirga sp. MEBiC05379.</title>
        <authorList>
            <person name="Oh H.-M."/>
            <person name="Kwon K.K."/>
            <person name="Park M.J."/>
            <person name="Yang S.-H."/>
        </authorList>
    </citation>
    <scope>NUCLEOTIDE SEQUENCE [LARGE SCALE GENOMIC DNA]</scope>
    <source>
        <strain evidence="3 4">MEBiC05379</strain>
    </source>
</reference>
<sequence>MSLGILIYSLAGGGAERVVSYLLAYCIENKIKVHLILMNPTIKYEIPEEIEIHYLEKSSFGENGIIKTLKIPFLAYKYSRLIRTLRISHSISFLTRPSFINIISSKLTRHRFKIITNERAYPSLQYSYKNFQSFFNKKMIRVLYKKSDIVISNSYGNSHDLIDNFNVPVNKMKVIHNPIDLEKINKIEALEGFYDNTKFNLVTIGRLDVGKNHSLLIDAMSKLNNPNLRLYILGAGNMKEELELKIKKLKLEQQVILVGFDPNPYKYLKKADLFVFGSNHEGFPNVLLEAMSCGLPILTTNCKSGPSEIMELESVKNDTMKTDYGILVPVKNVELMAKGIEYFISNKDFLNTCKTNVLKRSENFRKNKILKEYIDIISSIN</sequence>
<dbReference type="CDD" id="cd03811">
    <property type="entry name" value="GT4_GT28_WabH-like"/>
    <property type="match status" value="1"/>
</dbReference>
<proteinExistence type="predicted"/>
<gene>
    <name evidence="3" type="ORF">N1F79_20035</name>
</gene>
<dbReference type="RefSeq" id="WP_303307710.1">
    <property type="nucleotide sequence ID" value="NZ_JAODOP010000004.1"/>
</dbReference>
<feature type="domain" description="Glycosyltransferase subfamily 4-like N-terminal" evidence="2">
    <location>
        <begin position="13"/>
        <end position="183"/>
    </location>
</feature>
<dbReference type="EMBL" id="JAODOP010000004">
    <property type="protein sequence ID" value="MEF3835424.1"/>
    <property type="molecule type" value="Genomic_DNA"/>
</dbReference>
<dbReference type="SUPFAM" id="SSF53756">
    <property type="entry name" value="UDP-Glycosyltransferase/glycogen phosphorylase"/>
    <property type="match status" value="1"/>
</dbReference>
<dbReference type="Pfam" id="PF13439">
    <property type="entry name" value="Glyco_transf_4"/>
    <property type="match status" value="1"/>
</dbReference>
<dbReference type="Pfam" id="PF00534">
    <property type="entry name" value="Glycos_transf_1"/>
    <property type="match status" value="1"/>
</dbReference>
<evidence type="ECO:0000259" key="2">
    <source>
        <dbReference type="Pfam" id="PF13439"/>
    </source>
</evidence>
<comment type="caution">
    <text evidence="3">The sequence shown here is derived from an EMBL/GenBank/DDBJ whole genome shotgun (WGS) entry which is preliminary data.</text>
</comment>
<dbReference type="PANTHER" id="PTHR12526:SF630">
    <property type="entry name" value="GLYCOSYLTRANSFERASE"/>
    <property type="match status" value="1"/>
</dbReference>
<dbReference type="InterPro" id="IPR028098">
    <property type="entry name" value="Glyco_trans_4-like_N"/>
</dbReference>
<evidence type="ECO:0000313" key="3">
    <source>
        <dbReference type="EMBL" id="MEF3835424.1"/>
    </source>
</evidence>
<protein>
    <submittedName>
        <fullName evidence="3">Glycosyltransferase</fullName>
    </submittedName>
</protein>
<organism evidence="3 4">
    <name type="scientific">Flavivirga spongiicola</name>
    <dbReference type="NCBI Taxonomy" id="421621"/>
    <lineage>
        <taxon>Bacteria</taxon>
        <taxon>Pseudomonadati</taxon>
        <taxon>Bacteroidota</taxon>
        <taxon>Flavobacteriia</taxon>
        <taxon>Flavobacteriales</taxon>
        <taxon>Flavobacteriaceae</taxon>
        <taxon>Flavivirga</taxon>
    </lineage>
</organism>
<evidence type="ECO:0000313" key="4">
    <source>
        <dbReference type="Proteomes" id="UP001337305"/>
    </source>
</evidence>
<feature type="domain" description="Glycosyl transferase family 1" evidence="1">
    <location>
        <begin position="196"/>
        <end position="357"/>
    </location>
</feature>
<name>A0ABU7XYE6_9FLAO</name>
<dbReference type="PANTHER" id="PTHR12526">
    <property type="entry name" value="GLYCOSYLTRANSFERASE"/>
    <property type="match status" value="1"/>
</dbReference>
<evidence type="ECO:0000259" key="1">
    <source>
        <dbReference type="Pfam" id="PF00534"/>
    </source>
</evidence>
<accession>A0ABU7XYE6</accession>
<dbReference type="Proteomes" id="UP001337305">
    <property type="component" value="Unassembled WGS sequence"/>
</dbReference>
<dbReference type="Gene3D" id="3.40.50.2000">
    <property type="entry name" value="Glycogen Phosphorylase B"/>
    <property type="match status" value="2"/>
</dbReference>
<keyword evidence="4" id="KW-1185">Reference proteome</keyword>
<dbReference type="InterPro" id="IPR001296">
    <property type="entry name" value="Glyco_trans_1"/>
</dbReference>